<reference evidence="3" key="1">
    <citation type="submission" date="2025-08" db="UniProtKB">
        <authorList>
            <consortium name="RefSeq"/>
        </authorList>
    </citation>
    <scope>IDENTIFICATION</scope>
    <source>
        <strain evidence="3">Ishihara</strain>
        <tissue evidence="3">Whole body</tissue>
    </source>
</reference>
<keyword evidence="1" id="KW-0732">Signal</keyword>
<evidence type="ECO:0000313" key="3">
    <source>
        <dbReference type="RefSeq" id="XP_022817743.1"/>
    </source>
</evidence>
<name>A0A9J7DSU8_SPOLT</name>
<dbReference type="RefSeq" id="XP_022817743.1">
    <property type="nucleotide sequence ID" value="XM_022961975.1"/>
</dbReference>
<evidence type="ECO:0000313" key="2">
    <source>
        <dbReference type="Proteomes" id="UP000301870"/>
    </source>
</evidence>
<dbReference type="KEGG" id="sliu:111350406"/>
<dbReference type="AlphaFoldDB" id="A0A9J7DSU8"/>
<proteinExistence type="predicted"/>
<keyword evidence="2" id="KW-1185">Reference proteome</keyword>
<dbReference type="GeneID" id="111350406"/>
<feature type="signal peptide" evidence="1">
    <location>
        <begin position="1"/>
        <end position="18"/>
    </location>
</feature>
<sequence>MRNAFVVLVSLCIGVVSGFIVPSSLPELESKWNDSTTESISNVPGDVNATTFPLKYAVLPKSRNDIDEKDLYEHATEKQNNQNERAFIYINQKFKKPVRNRVIKIAPVDKIVYATASPPTLPNMVTPCPLGNRVTSNSYFQGFEMSDKLPQDMASYFADPTVFRCKDNNKNLNYNNRITPDTTPLQFPPQPLNRLDERREYFELLKPPIVRPVNRINTKTNYESIRQNEFPSLSPSSITPYKDNYFKKYNLKSPYYVAKPKMTPMRQEDLRTKNYGFDGSYIRPPFQAKDLIHRAEDANFEGDFINEDDSHRLYDNNQEEDKLLDKYLKDTLEDQNYDKGNSNMPDCSYRDCILQNSRPYTNAGRLVKPDCKCGKRLNIKQIDPFLVKDRALREEGKHNDTDFKGSSEINYYEEMLSEDLNVIKQDDDVVRPPNKFNETSVH</sequence>
<dbReference type="OrthoDB" id="6926578at2759"/>
<gene>
    <name evidence="3" type="primary">LOC111350406</name>
</gene>
<dbReference type="Proteomes" id="UP000301870">
    <property type="component" value="Chromosome 11"/>
</dbReference>
<evidence type="ECO:0000256" key="1">
    <source>
        <dbReference type="SAM" id="SignalP"/>
    </source>
</evidence>
<organism evidence="2 3">
    <name type="scientific">Spodoptera litura</name>
    <name type="common">Asian cotton leafworm</name>
    <dbReference type="NCBI Taxonomy" id="69820"/>
    <lineage>
        <taxon>Eukaryota</taxon>
        <taxon>Metazoa</taxon>
        <taxon>Ecdysozoa</taxon>
        <taxon>Arthropoda</taxon>
        <taxon>Hexapoda</taxon>
        <taxon>Insecta</taxon>
        <taxon>Pterygota</taxon>
        <taxon>Neoptera</taxon>
        <taxon>Endopterygota</taxon>
        <taxon>Lepidoptera</taxon>
        <taxon>Glossata</taxon>
        <taxon>Ditrysia</taxon>
        <taxon>Noctuoidea</taxon>
        <taxon>Noctuidae</taxon>
        <taxon>Amphipyrinae</taxon>
        <taxon>Spodoptera</taxon>
    </lineage>
</organism>
<protein>
    <submittedName>
        <fullName evidence="3">Uncharacterized protein LOC111350406</fullName>
    </submittedName>
</protein>
<feature type="chain" id="PRO_5039937846" evidence="1">
    <location>
        <begin position="19"/>
        <end position="442"/>
    </location>
</feature>
<accession>A0A9J7DSU8</accession>